<evidence type="ECO:0000313" key="2">
    <source>
        <dbReference type="EMBL" id="QOV18190.1"/>
    </source>
</evidence>
<evidence type="ECO:0000313" key="3">
    <source>
        <dbReference type="Proteomes" id="UP000593601"/>
    </source>
</evidence>
<accession>A0A7M2RFT2</accession>
<dbReference type="AlphaFoldDB" id="A0A7M2RFT2"/>
<keyword evidence="3" id="KW-1185">Reference proteome</keyword>
<dbReference type="RefSeq" id="WP_193734552.1">
    <property type="nucleotide sequence ID" value="NZ_CP063304.1"/>
</dbReference>
<evidence type="ECO:0000259" key="1">
    <source>
        <dbReference type="Pfam" id="PF13408"/>
    </source>
</evidence>
<dbReference type="Proteomes" id="UP000593601">
    <property type="component" value="Chromosome"/>
</dbReference>
<reference evidence="2 3" key="1">
    <citation type="submission" date="2020-10" db="EMBL/GenBank/DDBJ databases">
        <title>Blautia liquoris sp.nov., isolated from the mud in a fermentation cellar used for the production of Chinese strong-flavoured liquor.</title>
        <authorList>
            <person name="Lu L."/>
        </authorList>
    </citation>
    <scope>NUCLEOTIDE SEQUENCE [LARGE SCALE GENOMIC DNA]</scope>
    <source>
        <strain evidence="2 3">LZLJ-3</strain>
    </source>
</reference>
<gene>
    <name evidence="2" type="ORF">INP51_09050</name>
</gene>
<feature type="domain" description="Recombinase zinc beta ribbon" evidence="1">
    <location>
        <begin position="18"/>
        <end position="76"/>
    </location>
</feature>
<dbReference type="Pfam" id="PF13408">
    <property type="entry name" value="Zn_ribbon_recom"/>
    <property type="match status" value="1"/>
</dbReference>
<organism evidence="2 3">
    <name type="scientific">Blautia liquoris</name>
    <dbReference type="NCBI Taxonomy" id="2779518"/>
    <lineage>
        <taxon>Bacteria</taxon>
        <taxon>Bacillati</taxon>
        <taxon>Bacillota</taxon>
        <taxon>Clostridia</taxon>
        <taxon>Lachnospirales</taxon>
        <taxon>Lachnospiraceae</taxon>
        <taxon>Blautia</taxon>
    </lineage>
</organism>
<dbReference type="InterPro" id="IPR025827">
    <property type="entry name" value="Zn_ribbon_recom_dom"/>
</dbReference>
<name>A0A7M2RFT2_9FIRM</name>
<sequence length="210" mass="24275">MGNPKCHKYHSSKYALFSIVFCGHCNDVYRRTHWNNHGKKQIVWRCITRLDAPGVECPARTLSEIQLQNLVLEAINKVLGGKQRVIKVWETNISEVLGNAHTEELELIRKHIEKQQTLLVKMTAASEDYSKVVDKIYALQNEQKQAMADSVNYKAQIERTEEMIEYLKSQPKRVTAYDEQLVGKLIEKITVYDDHLNFLFKSGIQIEIKG</sequence>
<protein>
    <submittedName>
        <fullName evidence="2">Recombinase zinc beta ribbon domain-containing protein</fullName>
    </submittedName>
</protein>
<dbReference type="KEGG" id="bliq:INP51_09050"/>
<proteinExistence type="predicted"/>
<dbReference type="EMBL" id="CP063304">
    <property type="protein sequence ID" value="QOV18190.1"/>
    <property type="molecule type" value="Genomic_DNA"/>
</dbReference>